<reference evidence="1" key="1">
    <citation type="submission" date="2020-05" db="EMBL/GenBank/DDBJ databases">
        <authorList>
            <person name="Chiriac C."/>
            <person name="Salcher M."/>
            <person name="Ghai R."/>
            <person name="Kavagutti S V."/>
        </authorList>
    </citation>
    <scope>NUCLEOTIDE SEQUENCE</scope>
</reference>
<dbReference type="EMBL" id="CAFAAV010000107">
    <property type="protein sequence ID" value="CAB4822476.1"/>
    <property type="molecule type" value="Genomic_DNA"/>
</dbReference>
<proteinExistence type="predicted"/>
<organism evidence="1">
    <name type="scientific">freshwater metagenome</name>
    <dbReference type="NCBI Taxonomy" id="449393"/>
    <lineage>
        <taxon>unclassified sequences</taxon>
        <taxon>metagenomes</taxon>
        <taxon>ecological metagenomes</taxon>
    </lineage>
</organism>
<sequence length="31" mass="3285">MRTAWLTACSDDAAYTVSGPIGVLTVRATTR</sequence>
<evidence type="ECO:0000313" key="1">
    <source>
        <dbReference type="EMBL" id="CAB4822476.1"/>
    </source>
</evidence>
<gene>
    <name evidence="1" type="ORF">UFOPK3099_01471</name>
</gene>
<protein>
    <submittedName>
        <fullName evidence="1">Unannotated protein</fullName>
    </submittedName>
</protein>
<dbReference type="AlphaFoldDB" id="A0A6J6ZQK2"/>
<name>A0A6J6ZQK2_9ZZZZ</name>
<accession>A0A6J6ZQK2</accession>